<reference evidence="2" key="2">
    <citation type="submission" date="2020-09" db="EMBL/GenBank/DDBJ databases">
        <authorList>
            <person name="Sun Q."/>
            <person name="Kim S."/>
        </authorList>
    </citation>
    <scope>NUCLEOTIDE SEQUENCE</scope>
    <source>
        <strain evidence="2">KCTC 32437</strain>
    </source>
</reference>
<keyword evidence="1" id="KW-0812">Transmembrane</keyword>
<dbReference type="Proteomes" id="UP000646579">
    <property type="component" value="Unassembled WGS sequence"/>
</dbReference>
<keyword evidence="1" id="KW-0472">Membrane</keyword>
<name>A0A918VRR4_9HYPH</name>
<keyword evidence="3" id="KW-1185">Reference proteome</keyword>
<feature type="transmembrane region" description="Helical" evidence="1">
    <location>
        <begin position="50"/>
        <end position="69"/>
    </location>
</feature>
<accession>A0A918VRR4</accession>
<dbReference type="AlphaFoldDB" id="A0A918VRR4"/>
<protein>
    <submittedName>
        <fullName evidence="2">Membrane protein</fullName>
    </submittedName>
</protein>
<comment type="caution">
    <text evidence="2">The sequence shown here is derived from an EMBL/GenBank/DDBJ whole genome shotgun (WGS) entry which is preliminary data.</text>
</comment>
<dbReference type="Pfam" id="PF10003">
    <property type="entry name" value="DUF2244"/>
    <property type="match status" value="1"/>
</dbReference>
<feature type="transmembrane region" description="Helical" evidence="1">
    <location>
        <begin position="26"/>
        <end position="44"/>
    </location>
</feature>
<sequence>MQVTTAPLFAAELTPHRSMNARGLRIVVVLFALLSALPGLVFFSLGAWPIVGFMGLDIVAMAVALWFSFDRGKRKERVTLWSEQLEIVSFDAKGRESRQQFDPLTVKLVLDRDINEKTTALRLRAPDREAEIGAFLSQEDKTSFSKAFGSALRKARA</sequence>
<dbReference type="RefSeq" id="WP_189425386.1">
    <property type="nucleotide sequence ID" value="NZ_BMZE01000002.1"/>
</dbReference>
<gene>
    <name evidence="2" type="ORF">GCM10007989_18340</name>
</gene>
<reference evidence="2" key="1">
    <citation type="journal article" date="2014" name="Int. J. Syst. Evol. Microbiol.">
        <title>Complete genome sequence of Corynebacterium casei LMG S-19264T (=DSM 44701T), isolated from a smear-ripened cheese.</title>
        <authorList>
            <consortium name="US DOE Joint Genome Institute (JGI-PGF)"/>
            <person name="Walter F."/>
            <person name="Albersmeier A."/>
            <person name="Kalinowski J."/>
            <person name="Ruckert C."/>
        </authorList>
    </citation>
    <scope>NUCLEOTIDE SEQUENCE</scope>
    <source>
        <strain evidence="2">KCTC 32437</strain>
    </source>
</reference>
<evidence type="ECO:0000313" key="3">
    <source>
        <dbReference type="Proteomes" id="UP000646579"/>
    </source>
</evidence>
<organism evidence="2 3">
    <name type="scientific">Devosia pacifica</name>
    <dbReference type="NCBI Taxonomy" id="1335967"/>
    <lineage>
        <taxon>Bacteria</taxon>
        <taxon>Pseudomonadati</taxon>
        <taxon>Pseudomonadota</taxon>
        <taxon>Alphaproteobacteria</taxon>
        <taxon>Hyphomicrobiales</taxon>
        <taxon>Devosiaceae</taxon>
        <taxon>Devosia</taxon>
    </lineage>
</organism>
<dbReference type="InterPro" id="IPR019253">
    <property type="entry name" value="DUF2244_TM"/>
</dbReference>
<proteinExistence type="predicted"/>
<evidence type="ECO:0000256" key="1">
    <source>
        <dbReference type="SAM" id="Phobius"/>
    </source>
</evidence>
<keyword evidence="1" id="KW-1133">Transmembrane helix</keyword>
<dbReference type="InterPro" id="IPR016990">
    <property type="entry name" value="UCP032162_TM"/>
</dbReference>
<dbReference type="PIRSF" id="PIRSF032162">
    <property type="entry name" value="UCP032162_imp"/>
    <property type="match status" value="1"/>
</dbReference>
<evidence type="ECO:0000313" key="2">
    <source>
        <dbReference type="EMBL" id="GHA23193.1"/>
    </source>
</evidence>
<dbReference type="EMBL" id="BMZE01000002">
    <property type="protein sequence ID" value="GHA23193.1"/>
    <property type="molecule type" value="Genomic_DNA"/>
</dbReference>